<sequence>MNDLSSIKQIFEDIRSVKVQGATNVAKAVANGMLTFSKAVDENYSDSKKQKRVFEIGHILAEARPNEPLARNAVLFLEFSLAKQKKEKGNEFDFDKEFDLAIDQFFDLLEASKRDMVNSGIDFLKDKKVFLTHCHSSSVENIFKGLNLLDNKIKVYSTETRPLYQGRITSANLFQAKIDVTLITDNAAAAIITGTEILPDRKDNVEAVLIGCDEMSMHGDVINKVGSLQIALAAREAKIPLFVVSTLLKINTDWSETEVPKAKIEQRDGDEVWSDAPKGLKILNPAFDIIDRSYFEGYITEAGVVKEAKLTTTLKKKFTWLK</sequence>
<protein>
    <recommendedName>
        <fullName evidence="4">Translation initiation factor eIF-2B</fullName>
    </recommendedName>
</protein>
<dbReference type="EMBL" id="JAGQLG010000137">
    <property type="protein sequence ID" value="MCA9382451.1"/>
    <property type="molecule type" value="Genomic_DNA"/>
</dbReference>
<dbReference type="InterPro" id="IPR042529">
    <property type="entry name" value="IF_2B-like_C"/>
</dbReference>
<dbReference type="GO" id="GO:0046523">
    <property type="term" value="F:S-methyl-5-thioribose-1-phosphate isomerase activity"/>
    <property type="evidence" value="ECO:0007669"/>
    <property type="project" value="TreeGrafter"/>
</dbReference>
<organism evidence="2 3">
    <name type="scientific">Candidatus Dojkabacteria bacterium</name>
    <dbReference type="NCBI Taxonomy" id="2099670"/>
    <lineage>
        <taxon>Bacteria</taxon>
        <taxon>Candidatus Dojkabacteria</taxon>
    </lineage>
</organism>
<dbReference type="InterPro" id="IPR037171">
    <property type="entry name" value="NagB/RpiA_transferase-like"/>
</dbReference>
<dbReference type="InterPro" id="IPR000649">
    <property type="entry name" value="IF-2B-related"/>
</dbReference>
<dbReference type="Gene3D" id="3.40.50.10470">
    <property type="entry name" value="Translation initiation factor eif-2b, domain 2"/>
    <property type="match status" value="1"/>
</dbReference>
<name>A0A955RI60_9BACT</name>
<dbReference type="Gene3D" id="1.20.120.420">
    <property type="entry name" value="translation initiation factor eif-2b, domain 1"/>
    <property type="match status" value="1"/>
</dbReference>
<reference evidence="2" key="1">
    <citation type="submission" date="2020-04" db="EMBL/GenBank/DDBJ databases">
        <authorList>
            <person name="Zhang T."/>
        </authorList>
    </citation>
    <scope>NUCLEOTIDE SEQUENCE</scope>
    <source>
        <strain evidence="2">HKST-UBA10</strain>
    </source>
</reference>
<evidence type="ECO:0000313" key="3">
    <source>
        <dbReference type="Proteomes" id="UP000782843"/>
    </source>
</evidence>
<dbReference type="Proteomes" id="UP000782843">
    <property type="component" value="Unassembled WGS sequence"/>
</dbReference>
<dbReference type="InterPro" id="IPR027363">
    <property type="entry name" value="M1Pi_N"/>
</dbReference>
<evidence type="ECO:0008006" key="4">
    <source>
        <dbReference type="Google" id="ProtNLM"/>
    </source>
</evidence>
<accession>A0A955RI60</accession>
<dbReference type="PANTHER" id="PTHR43475">
    <property type="entry name" value="METHYLTHIORIBOSE-1-PHOSPHATE ISOMERASE"/>
    <property type="match status" value="1"/>
</dbReference>
<dbReference type="AlphaFoldDB" id="A0A955RI60"/>
<reference evidence="2" key="2">
    <citation type="journal article" date="2021" name="Microbiome">
        <title>Successional dynamics and alternative stable states in a saline activated sludge microbial community over 9 years.</title>
        <authorList>
            <person name="Wang Y."/>
            <person name="Ye J."/>
            <person name="Ju F."/>
            <person name="Liu L."/>
            <person name="Boyd J.A."/>
            <person name="Deng Y."/>
            <person name="Parks D.H."/>
            <person name="Jiang X."/>
            <person name="Yin X."/>
            <person name="Woodcroft B.J."/>
            <person name="Tyson G.W."/>
            <person name="Hugenholtz P."/>
            <person name="Polz M.F."/>
            <person name="Zhang T."/>
        </authorList>
    </citation>
    <scope>NUCLEOTIDE SEQUENCE</scope>
    <source>
        <strain evidence="2">HKST-UBA10</strain>
    </source>
</reference>
<comment type="similarity">
    <text evidence="1">Belongs to the eIF-2B alpha/beta/delta subunits family.</text>
</comment>
<dbReference type="PANTHER" id="PTHR43475:SF3">
    <property type="entry name" value="TRANSLATION INITIATION FACTOR EIF-2B SUBUNIT FAMILY PROTEIN (AFU_ORTHOLOGUE AFUA_2G14290)"/>
    <property type="match status" value="1"/>
</dbReference>
<proteinExistence type="inferred from homology"/>
<dbReference type="GO" id="GO:0019509">
    <property type="term" value="P:L-methionine salvage from methylthioadenosine"/>
    <property type="evidence" value="ECO:0007669"/>
    <property type="project" value="TreeGrafter"/>
</dbReference>
<comment type="caution">
    <text evidence="2">The sequence shown here is derived from an EMBL/GenBank/DDBJ whole genome shotgun (WGS) entry which is preliminary data.</text>
</comment>
<gene>
    <name evidence="2" type="ORF">KC660_03535</name>
</gene>
<evidence type="ECO:0000313" key="2">
    <source>
        <dbReference type="EMBL" id="MCA9382451.1"/>
    </source>
</evidence>
<dbReference type="SUPFAM" id="SSF100950">
    <property type="entry name" value="NagB/RpiA/CoA transferase-like"/>
    <property type="match status" value="1"/>
</dbReference>
<dbReference type="Pfam" id="PF01008">
    <property type="entry name" value="IF-2B"/>
    <property type="match status" value="1"/>
</dbReference>
<evidence type="ECO:0000256" key="1">
    <source>
        <dbReference type="RuleBase" id="RU003814"/>
    </source>
</evidence>